<dbReference type="InterPro" id="IPR002780">
    <property type="entry name" value="Hyd_form_HypD"/>
</dbReference>
<sequence>MTDFIHAFRNKEAILALARQIQQESSKLQAPFKIMEVCGGHTHSLMRYGLLDLLQNTPLEFVHGPGCPVCVMPKLRIDEAIALAQMPETILITLADMMRIPGSVLSLQKARALGADVRFAYSPLQALEIARTNPLKNVVFVAIGFETTTPMTASLLLQAQAEGLKNLFVHNNHVLVPPSVQAVLQNSKIHALIAPSHVSVITGAKIYQPLLERFQMPIVVAGFEPVDVLEGVLCLVRQARQQETRLEIQYRRVVSFEGNLKAQSLIEQTMQVRQSFEWRGLGEIPFSAMQMRAEFAEFDAEVVFQEVLPKKSALEPKNCLCGQILKGQAKPLDCSLFNKTCTPSHPVGACMVSSEGACAAYHRYGLDFSKKIG</sequence>
<dbReference type="GO" id="GO:0070025">
    <property type="term" value="F:carbon monoxide binding"/>
    <property type="evidence" value="ECO:0007669"/>
    <property type="project" value="TreeGrafter"/>
</dbReference>
<evidence type="ECO:0000256" key="1">
    <source>
        <dbReference type="ARBA" id="ARBA00007888"/>
    </source>
</evidence>
<dbReference type="GO" id="GO:0051539">
    <property type="term" value="F:4 iron, 4 sulfur cluster binding"/>
    <property type="evidence" value="ECO:0007669"/>
    <property type="project" value="TreeGrafter"/>
</dbReference>
<keyword evidence="5" id="KW-1185">Reference proteome</keyword>
<dbReference type="RefSeq" id="WP_013469990.1">
    <property type="nucleotide sequence ID" value="NC_014810.2"/>
</dbReference>
<evidence type="ECO:0000256" key="2">
    <source>
        <dbReference type="ARBA" id="ARBA00022723"/>
    </source>
</evidence>
<dbReference type="GO" id="GO:0051604">
    <property type="term" value="P:protein maturation"/>
    <property type="evidence" value="ECO:0007669"/>
    <property type="project" value="TreeGrafter"/>
</dbReference>
<gene>
    <name evidence="4" type="primary">hypD</name>
    <name evidence="4" type="ordered locus">Hfelis_15450</name>
</gene>
<organism evidence="4 5">
    <name type="scientific">Helicobacter felis (strain ATCC 49179 / CCUG 28539 / NCTC 12436 / CS1)</name>
    <dbReference type="NCBI Taxonomy" id="936155"/>
    <lineage>
        <taxon>Bacteria</taxon>
        <taxon>Pseudomonadati</taxon>
        <taxon>Campylobacterota</taxon>
        <taxon>Epsilonproteobacteria</taxon>
        <taxon>Campylobacterales</taxon>
        <taxon>Helicobacteraceae</taxon>
        <taxon>Helicobacter</taxon>
    </lineage>
</organism>
<dbReference type="EMBL" id="FQ670179">
    <property type="protein sequence ID" value="CBY83629.1"/>
    <property type="molecule type" value="Genomic_DNA"/>
</dbReference>
<dbReference type="PANTHER" id="PTHR30149">
    <property type="entry name" value="HYDROGENASE PROTEIN ASSEMBLY PROTEIN HYPD"/>
    <property type="match status" value="1"/>
</dbReference>
<dbReference type="GO" id="GO:0005506">
    <property type="term" value="F:iron ion binding"/>
    <property type="evidence" value="ECO:0007669"/>
    <property type="project" value="TreeGrafter"/>
</dbReference>
<protein>
    <submittedName>
        <fullName evidence="4">Hydrogenase isoenzymes formation protein</fullName>
    </submittedName>
</protein>
<proteinExistence type="inferred from homology"/>
<dbReference type="GeneID" id="36134426"/>
<evidence type="ECO:0000313" key="5">
    <source>
        <dbReference type="Proteomes" id="UP000007934"/>
    </source>
</evidence>
<dbReference type="HOGENOM" id="CLU_048562_1_0_7"/>
<accession>E7AB71</accession>
<dbReference type="STRING" id="936155.HFELIS_15450"/>
<dbReference type="PIRSF" id="PIRSF005622">
    <property type="entry name" value="Hydrgn_mat_hypD"/>
    <property type="match status" value="1"/>
</dbReference>
<dbReference type="PANTHER" id="PTHR30149:SF0">
    <property type="entry name" value="HYDROGENASE MATURATION FACTOR HYPD"/>
    <property type="match status" value="1"/>
</dbReference>
<name>E7AB71_HELFC</name>
<dbReference type="Gene3D" id="6.10.20.100">
    <property type="match status" value="1"/>
</dbReference>
<comment type="similarity">
    <text evidence="1">Belongs to the HypD family.</text>
</comment>
<dbReference type="InterPro" id="IPR042243">
    <property type="entry name" value="HypD_1"/>
</dbReference>
<evidence type="ECO:0000256" key="3">
    <source>
        <dbReference type="ARBA" id="ARBA00023004"/>
    </source>
</evidence>
<dbReference type="eggNOG" id="COG0409">
    <property type="taxonomic scope" value="Bacteria"/>
</dbReference>
<dbReference type="OrthoDB" id="9770424at2"/>
<evidence type="ECO:0000313" key="4">
    <source>
        <dbReference type="EMBL" id="CBY83629.1"/>
    </source>
</evidence>
<dbReference type="Pfam" id="PF01924">
    <property type="entry name" value="HypD"/>
    <property type="match status" value="1"/>
</dbReference>
<dbReference type="Proteomes" id="UP000007934">
    <property type="component" value="Chromosome"/>
</dbReference>
<keyword evidence="2" id="KW-0479">Metal-binding</keyword>
<dbReference type="AlphaFoldDB" id="E7AB71"/>
<dbReference type="KEGG" id="hfe:HFELIS_15450"/>
<dbReference type="Gene3D" id="3.40.50.11750">
    <property type="entry name" value="HypD, alpha/beta domain 1"/>
    <property type="match status" value="2"/>
</dbReference>
<keyword evidence="3" id="KW-0408">Iron</keyword>
<reference evidence="4 5" key="1">
    <citation type="journal article" date="2011" name="Genome Biol. Evol.">
        <title>Comparative whole genome sequence analysis of the carcinogenic bacterial model pathogen Helicobacter felis.</title>
        <authorList>
            <person name="Arnold I.C."/>
            <person name="Zigova Z."/>
            <person name="Holden M."/>
            <person name="Lawley T.D."/>
            <person name="Rad R."/>
            <person name="Dougan G."/>
            <person name="Falkow S."/>
            <person name="Bentley S.D."/>
            <person name="Muller A."/>
        </authorList>
    </citation>
    <scope>NUCLEOTIDE SEQUENCE [LARGE SCALE GENOMIC DNA]</scope>
    <source>
        <strain evidence="5">ATCC 49179 / CCUG 28539 / NCTC 12436 / CS1</strain>
    </source>
</reference>
<dbReference type="NCBIfam" id="TIGR00075">
    <property type="entry name" value="hypD"/>
    <property type="match status" value="1"/>
</dbReference>
<dbReference type="InterPro" id="IPR042244">
    <property type="entry name" value="HypD_2_sf"/>
</dbReference>